<dbReference type="EMBL" id="WISP01000165">
    <property type="protein sequence ID" value="MQW06365.1"/>
    <property type="molecule type" value="Genomic_DNA"/>
</dbReference>
<proteinExistence type="predicted"/>
<organism evidence="1">
    <name type="scientific">Rhizobium meliloti</name>
    <name type="common">Ensifer meliloti</name>
    <name type="synonym">Sinorhizobium meliloti</name>
    <dbReference type="NCBI Taxonomy" id="382"/>
    <lineage>
        <taxon>Bacteria</taxon>
        <taxon>Pseudomonadati</taxon>
        <taxon>Pseudomonadota</taxon>
        <taxon>Alphaproteobacteria</taxon>
        <taxon>Hyphomicrobiales</taxon>
        <taxon>Rhizobiaceae</taxon>
        <taxon>Sinorhizobium/Ensifer group</taxon>
        <taxon>Sinorhizobium</taxon>
    </lineage>
</organism>
<dbReference type="AlphaFoldDB" id="A0A6A7ZUJ6"/>
<dbReference type="RefSeq" id="WP_153318566.1">
    <property type="nucleotide sequence ID" value="NZ_WISP01000165.1"/>
</dbReference>
<sequence>MTHEISLHLASFPAYFVTHEMEWMMVGRKRIGEQAMTAAERQRRKRHLEEARAQRAEQARDALAEASDTLTGLWNRLNGREKVREFHAVIGRAGDLCRRAKFLLEPVYHLPVSTDEPRRLMCGSSDYVHVTNSLAFNLIYEERRCPECARRRHEFYR</sequence>
<gene>
    <name evidence="1" type="ORF">GHK45_22340</name>
</gene>
<evidence type="ECO:0000313" key="1">
    <source>
        <dbReference type="EMBL" id="MQW06365.1"/>
    </source>
</evidence>
<accession>A0A6A7ZUJ6</accession>
<name>A0A6A7ZUJ6_RHIML</name>
<reference evidence="1" key="1">
    <citation type="journal article" date="2013" name="Genome Biol.">
        <title>Comparative genomics of the core and accessory genomes of 48 Sinorhizobium strains comprising five genospecies.</title>
        <authorList>
            <person name="Sugawara M."/>
            <person name="Epstein B."/>
            <person name="Badgley B.D."/>
            <person name="Unno T."/>
            <person name="Xu L."/>
            <person name="Reese J."/>
            <person name="Gyaneshwar P."/>
            <person name="Denny R."/>
            <person name="Mudge J."/>
            <person name="Bharti A.K."/>
            <person name="Farmer A.D."/>
            <person name="May G.D."/>
            <person name="Woodward J.E."/>
            <person name="Medigue C."/>
            <person name="Vallenet D."/>
            <person name="Lajus A."/>
            <person name="Rouy Z."/>
            <person name="Martinez-Vaz B."/>
            <person name="Tiffin P."/>
            <person name="Young N.D."/>
            <person name="Sadowsky M.J."/>
        </authorList>
    </citation>
    <scope>NUCLEOTIDE SEQUENCE</scope>
    <source>
        <strain evidence="1">M30</strain>
    </source>
</reference>
<comment type="caution">
    <text evidence="1">The sequence shown here is derived from an EMBL/GenBank/DDBJ whole genome shotgun (WGS) entry which is preliminary data.</text>
</comment>
<protein>
    <submittedName>
        <fullName evidence="1">Uncharacterized protein</fullName>
    </submittedName>
</protein>